<dbReference type="KEGG" id="cpas:Clopa_1555"/>
<organism evidence="8 9">
    <name type="scientific">Clostridium pasteurianum BC1</name>
    <dbReference type="NCBI Taxonomy" id="86416"/>
    <lineage>
        <taxon>Bacteria</taxon>
        <taxon>Bacillati</taxon>
        <taxon>Bacillota</taxon>
        <taxon>Clostridia</taxon>
        <taxon>Eubacteriales</taxon>
        <taxon>Clostridiaceae</taxon>
        <taxon>Clostridium</taxon>
    </lineage>
</organism>
<evidence type="ECO:0000313" key="9">
    <source>
        <dbReference type="Proteomes" id="UP000013523"/>
    </source>
</evidence>
<dbReference type="HOGENOM" id="CLU_083873_4_2_9"/>
<evidence type="ECO:0000259" key="7">
    <source>
        <dbReference type="Pfam" id="PF04138"/>
    </source>
</evidence>
<dbReference type="PANTHER" id="PTHR38459">
    <property type="entry name" value="PROPHAGE BACTOPRENOL-LINKED GLUCOSE TRANSLOCASE HOMOLOG"/>
    <property type="match status" value="1"/>
</dbReference>
<dbReference type="RefSeq" id="WP_015614813.1">
    <property type="nucleotide sequence ID" value="NC_021182.1"/>
</dbReference>
<reference evidence="8 9" key="1">
    <citation type="submission" date="2012-01" db="EMBL/GenBank/DDBJ databases">
        <title>Complete sequence of chromosome of Clostridium pasteurianum BC1.</title>
        <authorList>
            <consortium name="US DOE Joint Genome Institute"/>
            <person name="Lucas S."/>
            <person name="Han J."/>
            <person name="Lapidus A."/>
            <person name="Cheng J.-F."/>
            <person name="Goodwin L."/>
            <person name="Pitluck S."/>
            <person name="Peters L."/>
            <person name="Mikhailova N."/>
            <person name="Teshima H."/>
            <person name="Detter J.C."/>
            <person name="Han C."/>
            <person name="Tapia R."/>
            <person name="Land M."/>
            <person name="Hauser L."/>
            <person name="Kyrpides N."/>
            <person name="Ivanova N."/>
            <person name="Pagani I."/>
            <person name="Dunn J."/>
            <person name="Taghavi S."/>
            <person name="Francis A."/>
            <person name="van der Lelie D."/>
            <person name="Woyke T."/>
        </authorList>
    </citation>
    <scope>NUCLEOTIDE SEQUENCE [LARGE SCALE GENOMIC DNA]</scope>
    <source>
        <strain evidence="8 9">BC1</strain>
    </source>
</reference>
<dbReference type="PATRIC" id="fig|86416.3.peg.1531"/>
<protein>
    <submittedName>
        <fullName evidence="8">Putative membrane protein</fullName>
    </submittedName>
</protein>
<evidence type="ECO:0000256" key="2">
    <source>
        <dbReference type="ARBA" id="ARBA00009399"/>
    </source>
</evidence>
<evidence type="ECO:0000313" key="8">
    <source>
        <dbReference type="EMBL" id="AGK96492.1"/>
    </source>
</evidence>
<dbReference type="STRING" id="86416.Clopa_1555"/>
<accession>R4K083</accession>
<evidence type="ECO:0000256" key="6">
    <source>
        <dbReference type="SAM" id="Phobius"/>
    </source>
</evidence>
<dbReference type="EMBL" id="CP003261">
    <property type="protein sequence ID" value="AGK96492.1"/>
    <property type="molecule type" value="Genomic_DNA"/>
</dbReference>
<feature type="transmembrane region" description="Helical" evidence="6">
    <location>
        <begin position="47"/>
        <end position="66"/>
    </location>
</feature>
<dbReference type="AlphaFoldDB" id="R4K083"/>
<keyword evidence="3 6" id="KW-0812">Transmembrane</keyword>
<comment type="similarity">
    <text evidence="2">Belongs to the GtrA family.</text>
</comment>
<dbReference type="Pfam" id="PF04138">
    <property type="entry name" value="GtrA_DPMS_TM"/>
    <property type="match status" value="1"/>
</dbReference>
<dbReference type="Proteomes" id="UP000013523">
    <property type="component" value="Chromosome"/>
</dbReference>
<dbReference type="eggNOG" id="COG2246">
    <property type="taxonomic scope" value="Bacteria"/>
</dbReference>
<dbReference type="InterPro" id="IPR051401">
    <property type="entry name" value="GtrA_CellWall_Glycosyl"/>
</dbReference>
<keyword evidence="5 6" id="KW-0472">Membrane</keyword>
<feature type="domain" description="GtrA/DPMS transmembrane" evidence="7">
    <location>
        <begin position="22"/>
        <end position="139"/>
    </location>
</feature>
<dbReference type="InterPro" id="IPR007267">
    <property type="entry name" value="GtrA_DPMS_TM"/>
</dbReference>
<dbReference type="GO" id="GO:0000271">
    <property type="term" value="P:polysaccharide biosynthetic process"/>
    <property type="evidence" value="ECO:0007669"/>
    <property type="project" value="InterPro"/>
</dbReference>
<evidence type="ECO:0000256" key="3">
    <source>
        <dbReference type="ARBA" id="ARBA00022692"/>
    </source>
</evidence>
<proteinExistence type="inferred from homology"/>
<comment type="subcellular location">
    <subcellularLocation>
        <location evidence="1">Membrane</location>
        <topology evidence="1">Multi-pass membrane protein</topology>
    </subcellularLocation>
</comment>
<feature type="transmembrane region" description="Helical" evidence="6">
    <location>
        <begin position="20"/>
        <end position="41"/>
    </location>
</feature>
<dbReference type="GO" id="GO:0005886">
    <property type="term" value="C:plasma membrane"/>
    <property type="evidence" value="ECO:0007669"/>
    <property type="project" value="TreeGrafter"/>
</dbReference>
<feature type="transmembrane region" description="Helical" evidence="6">
    <location>
        <begin position="120"/>
        <end position="146"/>
    </location>
</feature>
<gene>
    <name evidence="8" type="ORF">Clopa_1555</name>
</gene>
<keyword evidence="4 6" id="KW-1133">Transmembrane helix</keyword>
<evidence type="ECO:0000256" key="5">
    <source>
        <dbReference type="ARBA" id="ARBA00023136"/>
    </source>
</evidence>
<dbReference type="OrthoDB" id="9812049at2"/>
<sequence>MITVKNIYNTFINNEKYKHIIRFGCVGCLNTTFDFGIFSLLNSVFGINYIISQIASYSSGTLNSYLLNKFWSFNDTKISKKTTMEVVQFIVVNSASLGVSLIGLRILMRDNSMNPFFAKIISMVLAQVVNFVGYRFWVFGTIAKLVPRTKKT</sequence>
<name>R4K083_CLOPA</name>
<evidence type="ECO:0000256" key="4">
    <source>
        <dbReference type="ARBA" id="ARBA00022989"/>
    </source>
</evidence>
<feature type="transmembrane region" description="Helical" evidence="6">
    <location>
        <begin position="86"/>
        <end position="108"/>
    </location>
</feature>
<dbReference type="PANTHER" id="PTHR38459:SF1">
    <property type="entry name" value="PROPHAGE BACTOPRENOL-LINKED GLUCOSE TRANSLOCASE HOMOLOG"/>
    <property type="match status" value="1"/>
</dbReference>
<evidence type="ECO:0000256" key="1">
    <source>
        <dbReference type="ARBA" id="ARBA00004141"/>
    </source>
</evidence>
<keyword evidence="9" id="KW-1185">Reference proteome</keyword>